<dbReference type="EMBL" id="CM026424">
    <property type="protein sequence ID" value="KAG0581573.1"/>
    <property type="molecule type" value="Genomic_DNA"/>
</dbReference>
<evidence type="ECO:0000313" key="1">
    <source>
        <dbReference type="EMBL" id="KAG0581573.1"/>
    </source>
</evidence>
<organism evidence="1 2">
    <name type="scientific">Ceratodon purpureus</name>
    <name type="common">Fire moss</name>
    <name type="synonym">Dicranum purpureum</name>
    <dbReference type="NCBI Taxonomy" id="3225"/>
    <lineage>
        <taxon>Eukaryota</taxon>
        <taxon>Viridiplantae</taxon>
        <taxon>Streptophyta</taxon>
        <taxon>Embryophyta</taxon>
        <taxon>Bryophyta</taxon>
        <taxon>Bryophytina</taxon>
        <taxon>Bryopsida</taxon>
        <taxon>Dicranidae</taxon>
        <taxon>Pseudoditrichales</taxon>
        <taxon>Ditrichaceae</taxon>
        <taxon>Ceratodon</taxon>
    </lineage>
</organism>
<name>A0A8T0IGG7_CERPU</name>
<dbReference type="PANTHER" id="PTHR35115">
    <property type="entry name" value="CYCLIN DELTA-3"/>
    <property type="match status" value="1"/>
</dbReference>
<dbReference type="InterPro" id="IPR045287">
    <property type="entry name" value="PAB"/>
</dbReference>
<keyword evidence="2" id="KW-1185">Reference proteome</keyword>
<protein>
    <submittedName>
        <fullName evidence="1">Uncharacterized protein</fullName>
    </submittedName>
</protein>
<dbReference type="PANTHER" id="PTHR35115:SF1">
    <property type="entry name" value="PROTEIN IN CHLOROPLAST ATPASE BIOGENESIS, CHLOROPLASTIC"/>
    <property type="match status" value="1"/>
</dbReference>
<accession>A0A8T0IGG7</accession>
<dbReference type="AlphaFoldDB" id="A0A8T0IGG7"/>
<reference evidence="1" key="1">
    <citation type="submission" date="2020-06" db="EMBL/GenBank/DDBJ databases">
        <title>WGS assembly of Ceratodon purpureus strain R40.</title>
        <authorList>
            <person name="Carey S.B."/>
            <person name="Jenkins J."/>
            <person name="Shu S."/>
            <person name="Lovell J.T."/>
            <person name="Sreedasyam A."/>
            <person name="Maumus F."/>
            <person name="Tiley G.P."/>
            <person name="Fernandez-Pozo N."/>
            <person name="Barry K."/>
            <person name="Chen C."/>
            <person name="Wang M."/>
            <person name="Lipzen A."/>
            <person name="Daum C."/>
            <person name="Saski C.A."/>
            <person name="Payton A.C."/>
            <person name="Mcbreen J.C."/>
            <person name="Conrad R.E."/>
            <person name="Kollar L.M."/>
            <person name="Olsson S."/>
            <person name="Huttunen S."/>
            <person name="Landis J.B."/>
            <person name="Wickett N.J."/>
            <person name="Johnson M.G."/>
            <person name="Rensing S.A."/>
            <person name="Grimwood J."/>
            <person name="Schmutz J."/>
            <person name="Mcdaniel S.F."/>
        </authorList>
    </citation>
    <scope>NUCLEOTIDE SEQUENCE</scope>
    <source>
        <strain evidence="1">R40</strain>
    </source>
</reference>
<sequence>MKAMSLVQRTSSLASLAHSPLPQRVLTAVARRGSSNVCGCGVRSLSSGAASSSVATGPEHATFVREVAAMEPPASLQALLSVLQAKGESVVSPYSTRRGVIPLAIPLTETAEGEMTALLRWPTPASGMDVPVVRVKSFGVTLLAKSPEEFIHRALVEEDAAGSSGRIAECAGEVGSGLYRRGDFELSKSSSVDVYLMKKVGLFPDVFERLAMRHFDNGDNISALVTGEYYASKKHFPGFGRPFVFNAELMLKVGRKLEAKDAARCALRSPWWTLGSSYADVANIAGWGEEQIEFMRERVSEEGRREDLLKGKDLAQVAVDQAAFLLDLAAVDCTWDDVREQLANFYKEAGFDDIARFVSTV</sequence>
<dbReference type="Proteomes" id="UP000822688">
    <property type="component" value="Chromosome 4"/>
</dbReference>
<proteinExistence type="predicted"/>
<comment type="caution">
    <text evidence="1">The sequence shown here is derived from an EMBL/GenBank/DDBJ whole genome shotgun (WGS) entry which is preliminary data.</text>
</comment>
<gene>
    <name evidence="1" type="ORF">KC19_4G262100</name>
</gene>
<evidence type="ECO:0000313" key="2">
    <source>
        <dbReference type="Proteomes" id="UP000822688"/>
    </source>
</evidence>